<dbReference type="HOGENOM" id="CLU_090349_0_0_6"/>
<keyword evidence="3" id="KW-0378">Hydrolase</keyword>
<dbReference type="eggNOG" id="COG3023">
    <property type="taxonomic scope" value="Bacteria"/>
</dbReference>
<sequence length="195" mass="22115">MPPLPPPTVIDQPLPYVERLARRLPGQVDLVVVHCTELPDLATAREYGERVLYASGTGNSGHYYVDRDGTVLRYVPEDRIAHHVRGWNERAIGIELVNRGRWPDWLDSRRQAMDEPYPEAQVRALVALLRQLALDLPALRYITGHEDLDREQVPASDDPALRVQRKLDPGPRFPWEQVLAAIPLRRLPDPPPAAP</sequence>
<reference evidence="6 7" key="1">
    <citation type="submission" date="2011-01" db="EMBL/GenBank/DDBJ databases">
        <title>Complete sequence of Pseudoxanthomonas suwonensis 11-1.</title>
        <authorList>
            <consortium name="US DOE Joint Genome Institute"/>
            <person name="Lucas S."/>
            <person name="Copeland A."/>
            <person name="Lapidus A."/>
            <person name="Cheng J.-F."/>
            <person name="Goodwin L."/>
            <person name="Pitluck S."/>
            <person name="Teshima H."/>
            <person name="Detter J.C."/>
            <person name="Han C."/>
            <person name="Tapia R."/>
            <person name="Land M."/>
            <person name="Hauser L."/>
            <person name="Kyrpides N."/>
            <person name="Ivanova N."/>
            <person name="Ovchinnikova G."/>
            <person name="Siebers A.K."/>
            <person name="Allgaier M."/>
            <person name="Thelen M.P."/>
            <person name="Hugenholtz P."/>
            <person name="Gladden J."/>
            <person name="Woyke T."/>
        </authorList>
    </citation>
    <scope>NUCLEOTIDE SEQUENCE [LARGE SCALE GENOMIC DNA]</scope>
    <source>
        <strain evidence="7">11-1</strain>
    </source>
</reference>
<keyword evidence="7" id="KW-1185">Reference proteome</keyword>
<dbReference type="InterPro" id="IPR051206">
    <property type="entry name" value="NAMLAA_amidase_2"/>
</dbReference>
<dbReference type="GO" id="GO:0071555">
    <property type="term" value="P:cell wall organization"/>
    <property type="evidence" value="ECO:0007669"/>
    <property type="project" value="UniProtKB-KW"/>
</dbReference>
<dbReference type="KEGG" id="psu:Psesu_2123"/>
<evidence type="ECO:0000256" key="3">
    <source>
        <dbReference type="ARBA" id="ARBA00022801"/>
    </source>
</evidence>
<evidence type="ECO:0000313" key="7">
    <source>
        <dbReference type="Proteomes" id="UP000008632"/>
    </source>
</evidence>
<dbReference type="SUPFAM" id="SSF55846">
    <property type="entry name" value="N-acetylmuramoyl-L-alanine amidase-like"/>
    <property type="match status" value="1"/>
</dbReference>
<dbReference type="RefSeq" id="WP_013535785.1">
    <property type="nucleotide sequence ID" value="NC_014924.1"/>
</dbReference>
<dbReference type="Gene3D" id="3.40.80.10">
    <property type="entry name" value="Peptidoglycan recognition protein-like"/>
    <property type="match status" value="1"/>
</dbReference>
<keyword evidence="4" id="KW-0961">Cell wall biogenesis/degradation</keyword>
<comment type="catalytic activity">
    <reaction evidence="1">
        <text>Hydrolyzes the link between N-acetylmuramoyl residues and L-amino acid residues in certain cell-wall glycopeptides.</text>
        <dbReference type="EC" id="3.5.1.28"/>
    </reaction>
</comment>
<dbReference type="SMART" id="SM00644">
    <property type="entry name" value="Ami_2"/>
    <property type="match status" value="1"/>
</dbReference>
<dbReference type="InterPro" id="IPR002502">
    <property type="entry name" value="Amidase_domain"/>
</dbReference>
<gene>
    <name evidence="6" type="ordered locus">Psesu_2123</name>
</gene>
<evidence type="ECO:0000256" key="4">
    <source>
        <dbReference type="ARBA" id="ARBA00023316"/>
    </source>
</evidence>
<dbReference type="EC" id="3.5.1.28" evidence="2"/>
<dbReference type="AlphaFoldDB" id="E6WUH4"/>
<dbReference type="GO" id="GO:0019867">
    <property type="term" value="C:outer membrane"/>
    <property type="evidence" value="ECO:0007669"/>
    <property type="project" value="TreeGrafter"/>
</dbReference>
<evidence type="ECO:0000313" key="6">
    <source>
        <dbReference type="EMBL" id="ADV27958.1"/>
    </source>
</evidence>
<dbReference type="STRING" id="743721.Psesu_2123"/>
<evidence type="ECO:0000259" key="5">
    <source>
        <dbReference type="SMART" id="SM00644"/>
    </source>
</evidence>
<dbReference type="EMBL" id="CP002446">
    <property type="protein sequence ID" value="ADV27958.1"/>
    <property type="molecule type" value="Genomic_DNA"/>
</dbReference>
<feature type="domain" description="N-acetylmuramoyl-L-alanine amidase" evidence="5">
    <location>
        <begin position="16"/>
        <end position="160"/>
    </location>
</feature>
<evidence type="ECO:0000256" key="2">
    <source>
        <dbReference type="ARBA" id="ARBA00011901"/>
    </source>
</evidence>
<dbReference type="PANTHER" id="PTHR30417:SF1">
    <property type="entry name" value="N-ACETYLMURAMOYL-L-ALANINE AMIDASE AMID"/>
    <property type="match status" value="1"/>
</dbReference>
<dbReference type="OrthoDB" id="9794842at2"/>
<dbReference type="Pfam" id="PF01510">
    <property type="entry name" value="Amidase_2"/>
    <property type="match status" value="1"/>
</dbReference>
<dbReference type="Proteomes" id="UP000008632">
    <property type="component" value="Chromosome"/>
</dbReference>
<dbReference type="InterPro" id="IPR036505">
    <property type="entry name" value="Amidase/PGRP_sf"/>
</dbReference>
<proteinExistence type="predicted"/>
<name>E6WUH4_PSEUU</name>
<organism evidence="6 7">
    <name type="scientific">Pseudoxanthomonas suwonensis (strain 11-1)</name>
    <dbReference type="NCBI Taxonomy" id="743721"/>
    <lineage>
        <taxon>Bacteria</taxon>
        <taxon>Pseudomonadati</taxon>
        <taxon>Pseudomonadota</taxon>
        <taxon>Gammaproteobacteria</taxon>
        <taxon>Lysobacterales</taxon>
        <taxon>Lysobacteraceae</taxon>
        <taxon>Pseudoxanthomonas</taxon>
    </lineage>
</organism>
<dbReference type="CDD" id="cd06583">
    <property type="entry name" value="PGRP"/>
    <property type="match status" value="1"/>
</dbReference>
<dbReference type="GO" id="GO:0009254">
    <property type="term" value="P:peptidoglycan turnover"/>
    <property type="evidence" value="ECO:0007669"/>
    <property type="project" value="TreeGrafter"/>
</dbReference>
<dbReference type="PANTHER" id="PTHR30417">
    <property type="entry name" value="N-ACETYLMURAMOYL-L-ALANINE AMIDASE AMID"/>
    <property type="match status" value="1"/>
</dbReference>
<accession>E6WUH4</accession>
<evidence type="ECO:0000256" key="1">
    <source>
        <dbReference type="ARBA" id="ARBA00001561"/>
    </source>
</evidence>
<dbReference type="GO" id="GO:0008745">
    <property type="term" value="F:N-acetylmuramoyl-L-alanine amidase activity"/>
    <property type="evidence" value="ECO:0007669"/>
    <property type="project" value="UniProtKB-EC"/>
</dbReference>
<dbReference type="GO" id="GO:0009253">
    <property type="term" value="P:peptidoglycan catabolic process"/>
    <property type="evidence" value="ECO:0007669"/>
    <property type="project" value="InterPro"/>
</dbReference>
<protein>
    <recommendedName>
        <fullName evidence="2">N-acetylmuramoyl-L-alanine amidase</fullName>
        <ecNumber evidence="2">3.5.1.28</ecNumber>
    </recommendedName>
</protein>